<keyword evidence="8" id="KW-1185">Reference proteome</keyword>
<dbReference type="GO" id="GO:0004123">
    <property type="term" value="F:cystathionine gamma-lyase activity"/>
    <property type="evidence" value="ECO:0007669"/>
    <property type="project" value="TreeGrafter"/>
</dbReference>
<proteinExistence type="inferred from homology"/>
<dbReference type="SUPFAM" id="SSF53383">
    <property type="entry name" value="PLP-dependent transferases"/>
    <property type="match status" value="1"/>
</dbReference>
<gene>
    <name evidence="7" type="primary">metB</name>
    <name evidence="7" type="ORF">GCM10011374_14710</name>
</gene>
<evidence type="ECO:0000256" key="1">
    <source>
        <dbReference type="ARBA" id="ARBA00001933"/>
    </source>
</evidence>
<dbReference type="FunFam" id="3.40.640.10:FF:000009">
    <property type="entry name" value="Cystathionine gamma-synthase homolog"/>
    <property type="match status" value="1"/>
</dbReference>
<dbReference type="PANTHER" id="PTHR11808:SF15">
    <property type="entry name" value="CYSTATHIONINE GAMMA-LYASE"/>
    <property type="match status" value="1"/>
</dbReference>
<feature type="modified residue" description="N6-(pyridoxal phosphate)lysine" evidence="4">
    <location>
        <position position="216"/>
    </location>
</feature>
<dbReference type="InterPro" id="IPR015422">
    <property type="entry name" value="PyrdxlP-dep_Trfase_small"/>
</dbReference>
<protein>
    <submittedName>
        <fullName evidence="7">Cystathionine gamma-synthase</fullName>
    </submittedName>
</protein>
<evidence type="ECO:0000256" key="2">
    <source>
        <dbReference type="ARBA" id="ARBA00009077"/>
    </source>
</evidence>
<dbReference type="RefSeq" id="WP_188535721.1">
    <property type="nucleotide sequence ID" value="NZ_BMEQ01000005.1"/>
</dbReference>
<evidence type="ECO:0000313" key="8">
    <source>
        <dbReference type="Proteomes" id="UP000638848"/>
    </source>
</evidence>
<dbReference type="Gene3D" id="3.90.1150.10">
    <property type="entry name" value="Aspartate Aminotransferase, domain 1"/>
    <property type="match status" value="1"/>
</dbReference>
<accession>A0A917GNT4</accession>
<evidence type="ECO:0000256" key="4">
    <source>
        <dbReference type="PIRSR" id="PIRSR001434-2"/>
    </source>
</evidence>
<dbReference type="NCBIfam" id="NF005871">
    <property type="entry name" value="PRK07811.1"/>
    <property type="match status" value="1"/>
</dbReference>
<dbReference type="PIRSF" id="PIRSF001434">
    <property type="entry name" value="CGS"/>
    <property type="match status" value="1"/>
</dbReference>
<dbReference type="AlphaFoldDB" id="A0A917GNT4"/>
<name>A0A917GNT4_9MICC</name>
<dbReference type="InterPro" id="IPR000277">
    <property type="entry name" value="Cys/Met-Metab_PyrdxlP-dep_enz"/>
</dbReference>
<dbReference type="InterPro" id="IPR015421">
    <property type="entry name" value="PyrdxlP-dep_Trfase_major"/>
</dbReference>
<organism evidence="7 8">
    <name type="scientific">Kocuria dechangensis</name>
    <dbReference type="NCBI Taxonomy" id="1176249"/>
    <lineage>
        <taxon>Bacteria</taxon>
        <taxon>Bacillati</taxon>
        <taxon>Actinomycetota</taxon>
        <taxon>Actinomycetes</taxon>
        <taxon>Micrococcales</taxon>
        <taxon>Micrococcaceae</taxon>
        <taxon>Kocuria</taxon>
    </lineage>
</organism>
<dbReference type="GO" id="GO:0019343">
    <property type="term" value="P:cysteine biosynthetic process via cystathionine"/>
    <property type="evidence" value="ECO:0007669"/>
    <property type="project" value="TreeGrafter"/>
</dbReference>
<reference evidence="7" key="1">
    <citation type="journal article" date="2014" name="Int. J. Syst. Evol. Microbiol.">
        <title>Complete genome sequence of Corynebacterium casei LMG S-19264T (=DSM 44701T), isolated from a smear-ripened cheese.</title>
        <authorList>
            <consortium name="US DOE Joint Genome Institute (JGI-PGF)"/>
            <person name="Walter F."/>
            <person name="Albersmeier A."/>
            <person name="Kalinowski J."/>
            <person name="Ruckert C."/>
        </authorList>
    </citation>
    <scope>NUCLEOTIDE SEQUENCE</scope>
    <source>
        <strain evidence="7">CGMCC 1.12187</strain>
    </source>
</reference>
<feature type="compositionally biased region" description="Low complexity" evidence="6">
    <location>
        <begin position="1"/>
        <end position="24"/>
    </location>
</feature>
<dbReference type="GO" id="GO:0003962">
    <property type="term" value="F:cystathionine gamma-synthase activity"/>
    <property type="evidence" value="ECO:0007669"/>
    <property type="project" value="TreeGrafter"/>
</dbReference>
<reference evidence="7" key="2">
    <citation type="submission" date="2020-09" db="EMBL/GenBank/DDBJ databases">
        <authorList>
            <person name="Sun Q."/>
            <person name="Zhou Y."/>
        </authorList>
    </citation>
    <scope>NUCLEOTIDE SEQUENCE</scope>
    <source>
        <strain evidence="7">CGMCC 1.12187</strain>
    </source>
</reference>
<dbReference type="EMBL" id="BMEQ01000005">
    <property type="protein sequence ID" value="GGG52945.1"/>
    <property type="molecule type" value="Genomic_DNA"/>
</dbReference>
<dbReference type="Proteomes" id="UP000638848">
    <property type="component" value="Unassembled WGS sequence"/>
</dbReference>
<dbReference type="Gene3D" id="3.40.640.10">
    <property type="entry name" value="Type I PLP-dependent aspartate aminotransferase-like (Major domain)"/>
    <property type="match status" value="1"/>
</dbReference>
<sequence length="405" mass="41877">MTTASTTAAASATTGTRTPGFTTTAVHAGQEPDPLTGAVIPPIYQTSTFAQDEINVLRAGHEYSRGSNPTRSGFEQQLAALEGGRRGFAFASGIAAEDALLRAVLRPGDHIVLGADGYGGTNRLITKVLAPWEIGSTPVDITDLDAVAAAVRPGSTRVLWLETPSNPLLGIADVAAWAQFAHDAGALLVVDNTFASPYLQTPLALGADAVVHSTTKYIGGHSDVLGGAVVVGDAAWRDAPLTDAVGFQQFAAGAVAGPQDSYLAARGLKTLSLRMERHQASAQTIAEWLLERPEVAHVLYPGLPGHPGHELAAAQMRGFGGMVSFRLAGGEAAARTVAESTELYSLSVSLGGVESLVCYPSEMTHASVKGTPLAVPADLVRLSVGIEDVEDQLADLERALAAATA</sequence>
<dbReference type="Pfam" id="PF01053">
    <property type="entry name" value="Cys_Met_Meta_PP"/>
    <property type="match status" value="1"/>
</dbReference>
<evidence type="ECO:0000313" key="7">
    <source>
        <dbReference type="EMBL" id="GGG52945.1"/>
    </source>
</evidence>
<dbReference type="GO" id="GO:0019346">
    <property type="term" value="P:transsulfuration"/>
    <property type="evidence" value="ECO:0007669"/>
    <property type="project" value="InterPro"/>
</dbReference>
<dbReference type="InterPro" id="IPR015424">
    <property type="entry name" value="PyrdxlP-dep_Trfase"/>
</dbReference>
<dbReference type="GO" id="GO:0005737">
    <property type="term" value="C:cytoplasm"/>
    <property type="evidence" value="ECO:0007669"/>
    <property type="project" value="TreeGrafter"/>
</dbReference>
<evidence type="ECO:0000256" key="6">
    <source>
        <dbReference type="SAM" id="MobiDB-lite"/>
    </source>
</evidence>
<comment type="caution">
    <text evidence="7">The sequence shown here is derived from an EMBL/GenBank/DDBJ whole genome shotgun (WGS) entry which is preliminary data.</text>
</comment>
<dbReference type="CDD" id="cd00614">
    <property type="entry name" value="CGS_like"/>
    <property type="match status" value="1"/>
</dbReference>
<evidence type="ECO:0000256" key="3">
    <source>
        <dbReference type="ARBA" id="ARBA00022898"/>
    </source>
</evidence>
<dbReference type="GO" id="GO:0030170">
    <property type="term" value="F:pyridoxal phosphate binding"/>
    <property type="evidence" value="ECO:0007669"/>
    <property type="project" value="InterPro"/>
</dbReference>
<comment type="cofactor">
    <cofactor evidence="1 5">
        <name>pyridoxal 5'-phosphate</name>
        <dbReference type="ChEBI" id="CHEBI:597326"/>
    </cofactor>
</comment>
<keyword evidence="3 4" id="KW-0663">Pyridoxal phosphate</keyword>
<evidence type="ECO:0000256" key="5">
    <source>
        <dbReference type="RuleBase" id="RU362118"/>
    </source>
</evidence>
<feature type="region of interest" description="Disordered" evidence="6">
    <location>
        <begin position="1"/>
        <end position="33"/>
    </location>
</feature>
<comment type="similarity">
    <text evidence="2 5">Belongs to the trans-sulfuration enzymes family.</text>
</comment>
<dbReference type="PANTHER" id="PTHR11808">
    <property type="entry name" value="TRANS-SULFURATION ENZYME FAMILY MEMBER"/>
    <property type="match status" value="1"/>
</dbReference>